<evidence type="ECO:0000256" key="2">
    <source>
        <dbReference type="ARBA" id="ARBA00010136"/>
    </source>
</evidence>
<dbReference type="FunFam" id="1.10.390.10:FF:000006">
    <property type="entry name" value="Puromycin-sensitive aminopeptidase"/>
    <property type="match status" value="1"/>
</dbReference>
<dbReference type="InterPro" id="IPR045357">
    <property type="entry name" value="Aminopeptidase_N-like_N"/>
</dbReference>
<dbReference type="Pfam" id="PF01433">
    <property type="entry name" value="Peptidase_M1"/>
    <property type="match status" value="1"/>
</dbReference>
<dbReference type="PANTHER" id="PTHR11533:SF174">
    <property type="entry name" value="PUROMYCIN-SENSITIVE AMINOPEPTIDASE-RELATED"/>
    <property type="match status" value="1"/>
</dbReference>
<reference evidence="12" key="1">
    <citation type="submission" date="2013-08" db="EMBL/GenBank/DDBJ databases">
        <authorList>
            <person name="Mendez C."/>
            <person name="Richter M."/>
            <person name="Ferrer M."/>
            <person name="Sanchez J."/>
        </authorList>
    </citation>
    <scope>NUCLEOTIDE SEQUENCE</scope>
</reference>
<dbReference type="CDD" id="cd09601">
    <property type="entry name" value="M1_APN-Q_like"/>
    <property type="match status" value="1"/>
</dbReference>
<evidence type="ECO:0000256" key="6">
    <source>
        <dbReference type="ARBA" id="ARBA00022801"/>
    </source>
</evidence>
<dbReference type="GO" id="GO:0016020">
    <property type="term" value="C:membrane"/>
    <property type="evidence" value="ECO:0007669"/>
    <property type="project" value="TreeGrafter"/>
</dbReference>
<comment type="caution">
    <text evidence="12">The sequence shown here is derived from an EMBL/GenBank/DDBJ whole genome shotgun (WGS) entry which is preliminary data.</text>
</comment>
<dbReference type="GO" id="GO:0043171">
    <property type="term" value="P:peptide catabolic process"/>
    <property type="evidence" value="ECO:0007669"/>
    <property type="project" value="TreeGrafter"/>
</dbReference>
<reference evidence="12" key="2">
    <citation type="journal article" date="2014" name="ISME J.">
        <title>Microbial stratification in low pH oxic and suboxic macroscopic growths along an acid mine drainage.</title>
        <authorList>
            <person name="Mendez-Garcia C."/>
            <person name="Mesa V."/>
            <person name="Sprenger R.R."/>
            <person name="Richter M."/>
            <person name="Diez M.S."/>
            <person name="Solano J."/>
            <person name="Bargiela R."/>
            <person name="Golyshina O.V."/>
            <person name="Manteca A."/>
            <person name="Ramos J.L."/>
            <person name="Gallego J.R."/>
            <person name="Llorente I."/>
            <person name="Martins Dos Santos V.A."/>
            <person name="Jensen O.N."/>
            <person name="Pelaez A.I."/>
            <person name="Sanchez J."/>
            <person name="Ferrer M."/>
        </authorList>
    </citation>
    <scope>NUCLEOTIDE SEQUENCE</scope>
</reference>
<dbReference type="GO" id="GO:0006508">
    <property type="term" value="P:proteolysis"/>
    <property type="evidence" value="ECO:0007669"/>
    <property type="project" value="UniProtKB-KW"/>
</dbReference>
<evidence type="ECO:0000256" key="5">
    <source>
        <dbReference type="ARBA" id="ARBA00022723"/>
    </source>
</evidence>
<dbReference type="Gene3D" id="1.10.390.10">
    <property type="entry name" value="Neutral Protease Domain 2"/>
    <property type="match status" value="1"/>
</dbReference>
<dbReference type="InterPro" id="IPR027268">
    <property type="entry name" value="Peptidase_M4/M1_CTD_sf"/>
</dbReference>
<evidence type="ECO:0000259" key="11">
    <source>
        <dbReference type="Pfam" id="PF17900"/>
    </source>
</evidence>
<dbReference type="GO" id="GO:0008270">
    <property type="term" value="F:zinc ion binding"/>
    <property type="evidence" value="ECO:0007669"/>
    <property type="project" value="InterPro"/>
</dbReference>
<dbReference type="GO" id="GO:0005737">
    <property type="term" value="C:cytoplasm"/>
    <property type="evidence" value="ECO:0007669"/>
    <property type="project" value="TreeGrafter"/>
</dbReference>
<evidence type="ECO:0000256" key="1">
    <source>
        <dbReference type="ARBA" id="ARBA00001947"/>
    </source>
</evidence>
<sequence>MIGHVEPPHVDEYRLHLDVDFAGQRWAGTIEFDIAPAPERISLDCDRLEIRGAWVEGLPATHYVDRATNSLHIAIPRPGPRARVRVEFDGVVDPTNMMGLYRSRFAGGYALVSQCEATGARKIFPCFDRPDRKARFRTSITTEAAQEVVSNTSPEKVMTHGVRRLWKFAPTPPMATYLFFVGIGTFERVEDKSGRVAIAVVTAPGSGPAAAFALSVSGRLLRAFEEYYGIEYPLPKLDLIGVPEHPFGAMENWGAISFRDMRLLVTERTGTLDRRQTFDTIAHELAHQWFGNLVTMQWWTDIWLNESFATLMALKMVDRLDPELQAINEFFMIFMGPGLRSDSLTSTVPVSVPVVEPDEINQVFDPAISYGKGASVLRMIEAYLGEETFRRGVTEYLTRHQWQNARTSDLWEALGEASQQPIPEILGPWIERAGLPVVEARGVSGGLELRQRRYRLDGVHAPGVWMIPMVIDVDGRIERVRLDSERHMLPVPATASVHLNRGATGFYRVLYDPTLYDRLLSTFAERSMAEKWIVMEDLYAFALSGEVPFETYARFARALSSCVDYPVVASVSSALRAFGLYAPHAVEVNDLARSFLADQFHRIGPRARPEEPVGTGVLRESLSLSRTMLDAGFGRELSELFVEWEQLDPDLRGAVAIGRSRTEGDLAHREIRQRLSQNPPEGEAARLENALSWSAAPRLVEATLDSALRGEVNRGHVWTVIIHAGLNPSSREITWRWLQAHVAELNEFFRGTGFMPEILYPLIPVLGLGRDKEVRAFFATNPFPEGARGAAKGLEMLTIAENFARRIGGKRA</sequence>
<dbReference type="Gene3D" id="2.60.40.1730">
    <property type="entry name" value="tricorn interacting facor f3 domain"/>
    <property type="match status" value="1"/>
</dbReference>
<dbReference type="InterPro" id="IPR042097">
    <property type="entry name" value="Aminopeptidase_N-like_N_sf"/>
</dbReference>
<feature type="domain" description="Aminopeptidase N-like N-terminal" evidence="11">
    <location>
        <begin position="11"/>
        <end position="178"/>
    </location>
</feature>
<keyword evidence="7" id="KW-0862">Zinc</keyword>
<evidence type="ECO:0000313" key="12">
    <source>
        <dbReference type="EMBL" id="EQD71777.1"/>
    </source>
</evidence>
<dbReference type="Gene3D" id="2.60.40.1910">
    <property type="match status" value="1"/>
</dbReference>
<dbReference type="GO" id="GO:0005615">
    <property type="term" value="C:extracellular space"/>
    <property type="evidence" value="ECO:0007669"/>
    <property type="project" value="TreeGrafter"/>
</dbReference>
<dbReference type="SUPFAM" id="SSF55486">
    <property type="entry name" value="Metalloproteases ('zincins'), catalytic domain"/>
    <property type="match status" value="1"/>
</dbReference>
<dbReference type="InterPro" id="IPR034016">
    <property type="entry name" value="M1_APN-typ"/>
</dbReference>
<keyword evidence="5" id="KW-0479">Metal-binding</keyword>
<name>T1BPL1_9ZZZZ</name>
<dbReference type="PRINTS" id="PR00756">
    <property type="entry name" value="ALADIPTASE"/>
</dbReference>
<dbReference type="GO" id="GO:0070006">
    <property type="term" value="F:metalloaminopeptidase activity"/>
    <property type="evidence" value="ECO:0007669"/>
    <property type="project" value="TreeGrafter"/>
</dbReference>
<keyword evidence="8" id="KW-0482">Metalloprotease</keyword>
<protein>
    <submittedName>
        <fullName evidence="12">Puromycin-sensitive aminopeptidase</fullName>
    </submittedName>
</protein>
<dbReference type="InterPro" id="IPR001930">
    <property type="entry name" value="Peptidase_M1"/>
</dbReference>
<comment type="cofactor">
    <cofactor evidence="1">
        <name>Zn(2+)</name>
        <dbReference type="ChEBI" id="CHEBI:29105"/>
    </cofactor>
</comment>
<dbReference type="PANTHER" id="PTHR11533">
    <property type="entry name" value="PROTEASE M1 ZINC METALLOPROTEASE"/>
    <property type="match status" value="1"/>
</dbReference>
<dbReference type="EMBL" id="AUZY01002669">
    <property type="protein sequence ID" value="EQD71777.1"/>
    <property type="molecule type" value="Genomic_DNA"/>
</dbReference>
<dbReference type="InterPro" id="IPR050344">
    <property type="entry name" value="Peptidase_M1_aminopeptidases"/>
</dbReference>
<evidence type="ECO:0000256" key="7">
    <source>
        <dbReference type="ARBA" id="ARBA00022833"/>
    </source>
</evidence>
<feature type="domain" description="Peptidase M1 membrane alanine aminopeptidase" evidence="9">
    <location>
        <begin position="212"/>
        <end position="429"/>
    </location>
</feature>
<dbReference type="Pfam" id="PF17900">
    <property type="entry name" value="Peptidase_M1_N"/>
    <property type="match status" value="1"/>
</dbReference>
<dbReference type="SUPFAM" id="SSF63737">
    <property type="entry name" value="Leukotriene A4 hydrolase N-terminal domain"/>
    <property type="match status" value="1"/>
</dbReference>
<gene>
    <name evidence="12" type="ORF">B1B_04268</name>
</gene>
<proteinExistence type="inferred from homology"/>
<evidence type="ECO:0000259" key="9">
    <source>
        <dbReference type="Pfam" id="PF01433"/>
    </source>
</evidence>
<comment type="similarity">
    <text evidence="2">Belongs to the peptidase M1 family.</text>
</comment>
<evidence type="ECO:0000256" key="8">
    <source>
        <dbReference type="ARBA" id="ARBA00023049"/>
    </source>
</evidence>
<organism evidence="12">
    <name type="scientific">mine drainage metagenome</name>
    <dbReference type="NCBI Taxonomy" id="410659"/>
    <lineage>
        <taxon>unclassified sequences</taxon>
        <taxon>metagenomes</taxon>
        <taxon>ecological metagenomes</taxon>
    </lineage>
</organism>
<keyword evidence="3 12" id="KW-0031">Aminopeptidase</keyword>
<dbReference type="Gene3D" id="1.25.50.20">
    <property type="match status" value="1"/>
</dbReference>
<dbReference type="GO" id="GO:0042277">
    <property type="term" value="F:peptide binding"/>
    <property type="evidence" value="ECO:0007669"/>
    <property type="project" value="TreeGrafter"/>
</dbReference>
<evidence type="ECO:0000256" key="4">
    <source>
        <dbReference type="ARBA" id="ARBA00022670"/>
    </source>
</evidence>
<dbReference type="InterPro" id="IPR014782">
    <property type="entry name" value="Peptidase_M1_dom"/>
</dbReference>
<accession>T1BPL1</accession>
<feature type="domain" description="ERAP1-like C-terminal" evidence="10">
    <location>
        <begin position="497"/>
        <end position="796"/>
    </location>
</feature>
<keyword evidence="6" id="KW-0378">Hydrolase</keyword>
<dbReference type="AlphaFoldDB" id="T1BPL1"/>
<dbReference type="InterPro" id="IPR024571">
    <property type="entry name" value="ERAP1-like_C_dom"/>
</dbReference>
<keyword evidence="4" id="KW-0645">Protease</keyword>
<evidence type="ECO:0000256" key="3">
    <source>
        <dbReference type="ARBA" id="ARBA00022438"/>
    </source>
</evidence>
<evidence type="ECO:0000259" key="10">
    <source>
        <dbReference type="Pfam" id="PF11838"/>
    </source>
</evidence>
<dbReference type="Pfam" id="PF11838">
    <property type="entry name" value="ERAP1_C"/>
    <property type="match status" value="1"/>
</dbReference>